<evidence type="ECO:0000256" key="2">
    <source>
        <dbReference type="ARBA" id="ARBA00022536"/>
    </source>
</evidence>
<comment type="caution">
    <text evidence="20">The sequence shown here is derived from an EMBL/GenBank/DDBJ whole genome shotgun (WGS) entry which is preliminary data.</text>
</comment>
<dbReference type="EC" id="3.4.24.-" evidence="14"/>
<evidence type="ECO:0000256" key="4">
    <source>
        <dbReference type="ARBA" id="ARBA00022692"/>
    </source>
</evidence>
<evidence type="ECO:0000256" key="7">
    <source>
        <dbReference type="ARBA" id="ARBA00022833"/>
    </source>
</evidence>
<feature type="chain" id="PRO_5041779786" description="Metalloendopeptidase" evidence="14">
    <location>
        <begin position="24"/>
        <end position="1373"/>
    </location>
</feature>
<keyword evidence="5 13" id="KW-0479">Metal-binding</keyword>
<feature type="transmembrane region" description="Helical" evidence="16">
    <location>
        <begin position="1285"/>
        <end position="1309"/>
    </location>
</feature>
<sequence length="1373" mass="155022">MPKKLMMFIAFLLLGCHVFLVTSDCPKSQEWRHMEVSPGGALVCARLYGDQTCSGFPLPFGINASSSDLGTASSSAINFERNNVTALVRPGCNMYLWEGAGFTGKHDKSSKYIWNINRRHYRSALCNCTVDDLELLQCELHEQWQVVKFCDFQKSDIGGLCSVTLKRSYAEDGHGNVKNITLTKNLANLFTDKIAESFGEERMPSFLDVNSDNKLPLLVGASSAIKIKQRVYVCGQYHLFTPEVIKQYEHKDDTGLVIAPKFDKWIYNQLSETYFWFSSTKEGFFTAKEKCKEMGGQLAHLYTAELQNWIKPLLKSSQPIVLWINGGIKGHRCIHLFYNEDGFNWNTADNCRAKVQYVCERESKIVYVFAILFHIFNIFVALENFEGENPEQVDLFPEMSFGVEDGNDATETQRQILVDRGNISEETRKIRQKFFDEVLSDPKFSKMREHLQNIKDHESASVQIPSPIAVQIAKALQGIDRSHDKNVVRNTPTISHLNRHISDLLIGGDVLLTDDQMDNSMEEPNESSHEIRKRQVVQPILFGRNKWSTYIGISYIYAPSIDENTRRLIRLSAEFWTSYTCVTFVENGPTFPKLRFIKGQGCYSEVGKDFRTLAQDISIGEGCETFGTITHEMGHALGFFHHHARTDRDQNVTIMTNNIEPGWIAQYNKESNSNNEGVPYDYGSVMHYTGFRPHSDTIIEMLANDKRYQHTMGNNYGPIYSDLLAINKYYNCMARCSSGADCKHDGFRNSRNCNECICPNGFGGPDCSERALGEGGAPQDCGETVQAESFYKLLNGSVNPIVAQVHNISDRSAGCHYHIQAPEGSRIEVELVEISGTCSPDCYFGALELKVDDYKNGGVRMCCDSHKTELGKLVSRTNLVIVSLYSQRGDREFSVRYKIYEEEYDDDAEDDQPPPGTNSGPPSNPRAIDDSLVPAAQVAPRDTPTTTTTLAPPVQNNCFDLAGPRCSGWLIKLHCQWRAFTRSQCQKFCGVQSKPTLWIVMERNTEPLNGSSSAVLISSWYYDSEYNLLLQIEFYASLLYLLMAVYMLAKLLNMALIHGNLRILLGSMISCIALMVVGRFASRTLLFLTGEYARLKTNIAKNIVCTGFHILYIVNGFVSGTFPVAIAVERYLATRMRSRYEKMNYRIGMLITSISYIVYTVLALICTAVAVLYDSDIFMDYRACDISYFYPSLLPLVAPVALVAYVISIITLYCLYRRNRILNKIESRNPMKNPHSLSGRYQASENIATMNALIPALAGIGVWESLLCLYSIISMTTMSDASEQFARLFKITSLATPIYGLYFLAVLIFRFKPLRKSVYEDLRRLKARMCPTTPAFCFATCTLGLNIGDVSRVSSNEQEAHFKQLRELWDGKI</sequence>
<dbReference type="SUPFAM" id="SSF49854">
    <property type="entry name" value="Spermadhesin, CUB domain"/>
    <property type="match status" value="1"/>
</dbReference>
<feature type="transmembrane region" description="Helical" evidence="16">
    <location>
        <begin position="1028"/>
        <end position="1049"/>
    </location>
</feature>
<proteinExistence type="predicted"/>
<gene>
    <name evidence="20" type="ORF">DdX_15399</name>
</gene>
<feature type="domain" description="G-protein coupled receptors family 1 profile" evidence="18">
    <location>
        <begin position="1037"/>
        <end position="1225"/>
    </location>
</feature>
<evidence type="ECO:0000256" key="3">
    <source>
        <dbReference type="ARBA" id="ARBA00022670"/>
    </source>
</evidence>
<keyword evidence="9 13" id="KW-0482">Metalloprotease</keyword>
<dbReference type="InterPro" id="IPR016187">
    <property type="entry name" value="CTDL_fold"/>
</dbReference>
<evidence type="ECO:0000256" key="15">
    <source>
        <dbReference type="SAM" id="MobiDB-lite"/>
    </source>
</evidence>
<dbReference type="PROSITE" id="PS01186">
    <property type="entry name" value="EGF_2"/>
    <property type="match status" value="1"/>
</dbReference>
<dbReference type="Gene3D" id="2.60.120.290">
    <property type="entry name" value="Spermadhesin, CUB domain"/>
    <property type="match status" value="1"/>
</dbReference>
<dbReference type="GO" id="GO:0006508">
    <property type="term" value="P:proteolysis"/>
    <property type="evidence" value="ECO:0007669"/>
    <property type="project" value="UniProtKB-KW"/>
</dbReference>
<keyword evidence="10 16" id="KW-0472">Membrane</keyword>
<comment type="subcellular location">
    <subcellularLocation>
        <location evidence="1">Membrane</location>
        <topology evidence="1">Multi-pass membrane protein</topology>
    </subcellularLocation>
</comment>
<dbReference type="Pfam" id="PF10292">
    <property type="entry name" value="7TM_GPCR_Srab"/>
    <property type="match status" value="1"/>
</dbReference>
<feature type="binding site" evidence="13">
    <location>
        <position position="631"/>
    </location>
    <ligand>
        <name>Zn(2+)</name>
        <dbReference type="ChEBI" id="CHEBI:29105"/>
        <note>catalytic</note>
    </ligand>
</feature>
<dbReference type="InterPro" id="IPR001506">
    <property type="entry name" value="Peptidase_M12A"/>
</dbReference>
<dbReference type="SUPFAM" id="SSF81321">
    <property type="entry name" value="Family A G protein-coupled receptor-like"/>
    <property type="match status" value="1"/>
</dbReference>
<dbReference type="InterPro" id="IPR017452">
    <property type="entry name" value="GPCR_Rhodpsn_7TM"/>
</dbReference>
<dbReference type="CDD" id="cd00637">
    <property type="entry name" value="7tm_classA_rhodopsin-like"/>
    <property type="match status" value="1"/>
</dbReference>
<protein>
    <recommendedName>
        <fullName evidence="14">Metalloendopeptidase</fullName>
        <ecNumber evidence="14">3.4.24.-</ecNumber>
    </recommendedName>
</protein>
<dbReference type="PROSITE" id="PS00022">
    <property type="entry name" value="EGF_1"/>
    <property type="match status" value="1"/>
</dbReference>
<feature type="transmembrane region" description="Helical" evidence="16">
    <location>
        <begin position="1252"/>
        <end position="1273"/>
    </location>
</feature>
<feature type="binding site" evidence="13">
    <location>
        <position position="635"/>
    </location>
    <ligand>
        <name>Zn(2+)</name>
        <dbReference type="ChEBI" id="CHEBI:29105"/>
        <note>catalytic</note>
    </ligand>
</feature>
<dbReference type="CDD" id="cd04280">
    <property type="entry name" value="ZnMc_astacin_like"/>
    <property type="match status" value="1"/>
</dbReference>
<dbReference type="PANTHER" id="PTHR10127:SF862">
    <property type="entry name" value="ZINC METALLOPROTEINASE NAS-27"/>
    <property type="match status" value="1"/>
</dbReference>
<keyword evidence="11 13" id="KW-1015">Disulfide bond</keyword>
<keyword evidence="6 13" id="KW-0378">Hydrolase</keyword>
<evidence type="ECO:0000256" key="14">
    <source>
        <dbReference type="RuleBase" id="RU361183"/>
    </source>
</evidence>
<dbReference type="SUPFAM" id="SSF55486">
    <property type="entry name" value="Metalloproteases ('zincins'), catalytic domain"/>
    <property type="match status" value="1"/>
</dbReference>
<feature type="active site" evidence="13">
    <location>
        <position position="632"/>
    </location>
</feature>
<evidence type="ECO:0000313" key="20">
    <source>
        <dbReference type="EMBL" id="KAI1702618.1"/>
    </source>
</evidence>
<dbReference type="SMART" id="SM00235">
    <property type="entry name" value="ZnMc"/>
    <property type="match status" value="1"/>
</dbReference>
<evidence type="ECO:0000256" key="16">
    <source>
        <dbReference type="SAM" id="Phobius"/>
    </source>
</evidence>
<dbReference type="SUPFAM" id="SSF56436">
    <property type="entry name" value="C-type lectin-like"/>
    <property type="match status" value="1"/>
</dbReference>
<dbReference type="Gene3D" id="3.40.390.10">
    <property type="entry name" value="Collagenase (Catalytic Domain)"/>
    <property type="match status" value="1"/>
</dbReference>
<dbReference type="PROSITE" id="PS50262">
    <property type="entry name" value="G_PROTEIN_RECEP_F1_2"/>
    <property type="match status" value="1"/>
</dbReference>
<name>A0AAD4MSV7_9BILA</name>
<dbReference type="GO" id="GO:0004222">
    <property type="term" value="F:metalloendopeptidase activity"/>
    <property type="evidence" value="ECO:0007669"/>
    <property type="project" value="UniProtKB-UniRule"/>
</dbReference>
<dbReference type="EMBL" id="JAKKPZ010000096">
    <property type="protein sequence ID" value="KAI1702618.1"/>
    <property type="molecule type" value="Genomic_DNA"/>
</dbReference>
<comment type="caution">
    <text evidence="12">Lacks conserved residue(s) required for the propagation of feature annotation.</text>
</comment>
<dbReference type="InterPro" id="IPR000859">
    <property type="entry name" value="CUB_dom"/>
</dbReference>
<dbReference type="PRINTS" id="PR00480">
    <property type="entry name" value="ASTACIN"/>
</dbReference>
<evidence type="ECO:0000259" key="17">
    <source>
        <dbReference type="PROSITE" id="PS01180"/>
    </source>
</evidence>
<evidence type="ECO:0000256" key="8">
    <source>
        <dbReference type="ARBA" id="ARBA00022989"/>
    </source>
</evidence>
<feature type="transmembrane region" description="Helical" evidence="16">
    <location>
        <begin position="1061"/>
        <end position="1081"/>
    </location>
</feature>
<comment type="cofactor">
    <cofactor evidence="13 14">
        <name>Zn(2+)</name>
        <dbReference type="ChEBI" id="CHEBI:29105"/>
    </cofactor>
    <text evidence="13 14">Binds 1 zinc ion per subunit.</text>
</comment>
<evidence type="ECO:0000259" key="19">
    <source>
        <dbReference type="PROSITE" id="PS51864"/>
    </source>
</evidence>
<dbReference type="Pfam" id="PF01400">
    <property type="entry name" value="Astacin"/>
    <property type="match status" value="1"/>
</dbReference>
<evidence type="ECO:0000256" key="12">
    <source>
        <dbReference type="PROSITE-ProRule" id="PRU00059"/>
    </source>
</evidence>
<dbReference type="PROSITE" id="PS01180">
    <property type="entry name" value="CUB"/>
    <property type="match status" value="1"/>
</dbReference>
<feature type="disulfide bond" evidence="13">
    <location>
        <begin position="581"/>
        <end position="736"/>
    </location>
</feature>
<feature type="binding site" evidence="13">
    <location>
        <position position="641"/>
    </location>
    <ligand>
        <name>Zn(2+)</name>
        <dbReference type="ChEBI" id="CHEBI:29105"/>
        <note>catalytic</note>
    </ligand>
</feature>
<dbReference type="PANTHER" id="PTHR10127">
    <property type="entry name" value="DISCOIDIN, CUB, EGF, LAMININ , AND ZINC METALLOPROTEASE DOMAIN CONTAINING"/>
    <property type="match status" value="1"/>
</dbReference>
<accession>A0AAD4MSV7</accession>
<keyword evidence="21" id="KW-1185">Reference proteome</keyword>
<evidence type="ECO:0000256" key="6">
    <source>
        <dbReference type="ARBA" id="ARBA00022801"/>
    </source>
</evidence>
<keyword evidence="2" id="KW-0245">EGF-like domain</keyword>
<dbReference type="Proteomes" id="UP001201812">
    <property type="component" value="Unassembled WGS sequence"/>
</dbReference>
<dbReference type="InterPro" id="IPR024079">
    <property type="entry name" value="MetalloPept_cat_dom_sf"/>
</dbReference>
<reference evidence="20" key="1">
    <citation type="submission" date="2022-01" db="EMBL/GenBank/DDBJ databases">
        <title>Genome Sequence Resource for Two Populations of Ditylenchus destructor, the Migratory Endoparasitic Phytonematode.</title>
        <authorList>
            <person name="Zhang H."/>
            <person name="Lin R."/>
            <person name="Xie B."/>
        </authorList>
    </citation>
    <scope>NUCLEOTIDE SEQUENCE</scope>
    <source>
        <strain evidence="20">BazhouSP</strain>
    </source>
</reference>
<feature type="region of interest" description="Disordered" evidence="15">
    <location>
        <begin position="904"/>
        <end position="929"/>
    </location>
</feature>
<feature type="transmembrane region" description="Helical" evidence="16">
    <location>
        <begin position="1110"/>
        <end position="1128"/>
    </location>
</feature>
<evidence type="ECO:0000256" key="1">
    <source>
        <dbReference type="ARBA" id="ARBA00004141"/>
    </source>
</evidence>
<keyword evidence="4 16" id="KW-0812">Transmembrane</keyword>
<keyword evidence="8 16" id="KW-1133">Transmembrane helix</keyword>
<evidence type="ECO:0000256" key="10">
    <source>
        <dbReference type="ARBA" id="ARBA00023136"/>
    </source>
</evidence>
<dbReference type="PROSITE" id="PS51864">
    <property type="entry name" value="ASTACIN"/>
    <property type="match status" value="1"/>
</dbReference>
<evidence type="ECO:0000259" key="18">
    <source>
        <dbReference type="PROSITE" id="PS50262"/>
    </source>
</evidence>
<feature type="transmembrane region" description="Helical" evidence="16">
    <location>
        <begin position="1193"/>
        <end position="1216"/>
    </location>
</feature>
<dbReference type="GO" id="GO:0008270">
    <property type="term" value="F:zinc ion binding"/>
    <property type="evidence" value="ECO:0007669"/>
    <property type="project" value="UniProtKB-UniRule"/>
</dbReference>
<dbReference type="InterPro" id="IPR016186">
    <property type="entry name" value="C-type_lectin-like/link_sf"/>
</dbReference>
<evidence type="ECO:0000256" key="13">
    <source>
        <dbReference type="PROSITE-ProRule" id="PRU01211"/>
    </source>
</evidence>
<dbReference type="Gene3D" id="3.10.100.10">
    <property type="entry name" value="Mannose-Binding Protein A, subunit A"/>
    <property type="match status" value="1"/>
</dbReference>
<feature type="domain" description="Peptidase M12A" evidence="19">
    <location>
        <begin position="538"/>
        <end position="737"/>
    </location>
</feature>
<dbReference type="InterPro" id="IPR000742">
    <property type="entry name" value="EGF"/>
</dbReference>
<dbReference type="GO" id="GO:0016020">
    <property type="term" value="C:membrane"/>
    <property type="evidence" value="ECO:0007669"/>
    <property type="project" value="UniProtKB-SubCell"/>
</dbReference>
<feature type="transmembrane region" description="Helical" evidence="16">
    <location>
        <begin position="1149"/>
        <end position="1173"/>
    </location>
</feature>
<dbReference type="InterPro" id="IPR034035">
    <property type="entry name" value="Astacin-like_dom"/>
</dbReference>
<dbReference type="InterPro" id="IPR035914">
    <property type="entry name" value="Sperma_CUB_dom_sf"/>
</dbReference>
<keyword evidence="3 13" id="KW-0645">Protease</keyword>
<feature type="domain" description="CUB" evidence="17">
    <location>
        <begin position="781"/>
        <end position="900"/>
    </location>
</feature>
<feature type="signal peptide" evidence="14">
    <location>
        <begin position="1"/>
        <end position="23"/>
    </location>
</feature>
<evidence type="ECO:0000256" key="11">
    <source>
        <dbReference type="ARBA" id="ARBA00023157"/>
    </source>
</evidence>
<dbReference type="PROSITE" id="PS51257">
    <property type="entry name" value="PROKAR_LIPOPROTEIN"/>
    <property type="match status" value="1"/>
</dbReference>
<dbReference type="Gene3D" id="1.20.1070.10">
    <property type="entry name" value="Rhodopsin 7-helix transmembrane proteins"/>
    <property type="match status" value="1"/>
</dbReference>
<dbReference type="InterPro" id="IPR006026">
    <property type="entry name" value="Peptidase_Metallo"/>
</dbReference>
<evidence type="ECO:0000256" key="5">
    <source>
        <dbReference type="ARBA" id="ARBA00022723"/>
    </source>
</evidence>
<keyword evidence="14" id="KW-0732">Signal</keyword>
<evidence type="ECO:0000256" key="9">
    <source>
        <dbReference type="ARBA" id="ARBA00023049"/>
    </source>
</evidence>
<keyword evidence="7 13" id="KW-0862">Zinc</keyword>
<dbReference type="CDD" id="cd00037">
    <property type="entry name" value="CLECT"/>
    <property type="match status" value="1"/>
</dbReference>
<dbReference type="InterPro" id="IPR019408">
    <property type="entry name" value="7TM_GPCR_serpentine_rcpt_Srab"/>
</dbReference>
<organism evidence="20 21">
    <name type="scientific">Ditylenchus destructor</name>
    <dbReference type="NCBI Taxonomy" id="166010"/>
    <lineage>
        <taxon>Eukaryota</taxon>
        <taxon>Metazoa</taxon>
        <taxon>Ecdysozoa</taxon>
        <taxon>Nematoda</taxon>
        <taxon>Chromadorea</taxon>
        <taxon>Rhabditida</taxon>
        <taxon>Tylenchina</taxon>
        <taxon>Tylenchomorpha</taxon>
        <taxon>Sphaerularioidea</taxon>
        <taxon>Anguinidae</taxon>
        <taxon>Anguininae</taxon>
        <taxon>Ditylenchus</taxon>
    </lineage>
</organism>
<evidence type="ECO:0000313" key="21">
    <source>
        <dbReference type="Proteomes" id="UP001201812"/>
    </source>
</evidence>